<dbReference type="PANTHER" id="PTHR34385">
    <property type="entry name" value="D-ALANYL-D-ALANINE CARBOXYPEPTIDASE"/>
    <property type="match status" value="1"/>
</dbReference>
<dbReference type="CDD" id="cd14852">
    <property type="entry name" value="LD-carboxypeptidase"/>
    <property type="match status" value="1"/>
</dbReference>
<dbReference type="Proteomes" id="UP000180235">
    <property type="component" value="Chromosome"/>
</dbReference>
<reference evidence="2 3" key="1">
    <citation type="submission" date="2016-10" db="EMBL/GenBank/DDBJ databases">
        <title>Description of Gloeomargarita lithophora gen. nov., sp. nov., a thylakoid-bearing basal-branching cyanobacterium with intracellular carbonates, and proposal for Gloeomargaritales ord. nov.</title>
        <authorList>
            <person name="Moreira D."/>
            <person name="Tavera R."/>
            <person name="Benzerara K."/>
            <person name="Skouri-Panet F."/>
            <person name="Couradeau E."/>
            <person name="Gerard E."/>
            <person name="Loussert C."/>
            <person name="Novelo E."/>
            <person name="Zivanovic Y."/>
            <person name="Lopez-Garcia P."/>
        </authorList>
    </citation>
    <scope>NUCLEOTIDE SEQUENCE [LARGE SCALE GENOMIC DNA]</scope>
    <source>
        <strain evidence="2 3">D10</strain>
    </source>
</reference>
<feature type="domain" description="D-alanyl-D-alanine carboxypeptidase-like core" evidence="1">
    <location>
        <begin position="42"/>
        <end position="172"/>
    </location>
</feature>
<proteinExistence type="predicted"/>
<dbReference type="PANTHER" id="PTHR34385:SF1">
    <property type="entry name" value="PEPTIDOGLYCAN L-ALANYL-D-GLUTAMATE ENDOPEPTIDASE CWLK"/>
    <property type="match status" value="1"/>
</dbReference>
<evidence type="ECO:0000259" key="1">
    <source>
        <dbReference type="Pfam" id="PF02557"/>
    </source>
</evidence>
<dbReference type="Pfam" id="PF02557">
    <property type="entry name" value="VanY"/>
    <property type="match status" value="1"/>
</dbReference>
<dbReference type="GO" id="GO:0006508">
    <property type="term" value="P:proteolysis"/>
    <property type="evidence" value="ECO:0007669"/>
    <property type="project" value="InterPro"/>
</dbReference>
<protein>
    <submittedName>
        <fullName evidence="2">D-alanyl-D-alanine carboxypeptidase</fullName>
    </submittedName>
</protein>
<keyword evidence="3" id="KW-1185">Reference proteome</keyword>
<dbReference type="InterPro" id="IPR003709">
    <property type="entry name" value="VanY-like_core_dom"/>
</dbReference>
<evidence type="ECO:0000313" key="2">
    <source>
        <dbReference type="EMBL" id="APB33354.1"/>
    </source>
</evidence>
<organism evidence="2 3">
    <name type="scientific">Gloeomargarita lithophora Alchichica-D10</name>
    <dbReference type="NCBI Taxonomy" id="1188229"/>
    <lineage>
        <taxon>Bacteria</taxon>
        <taxon>Bacillati</taxon>
        <taxon>Cyanobacteriota</taxon>
        <taxon>Cyanophyceae</taxon>
        <taxon>Gloeomargaritales</taxon>
        <taxon>Gloeomargaritaceae</taxon>
        <taxon>Gloeomargarita</taxon>
    </lineage>
</organism>
<dbReference type="EMBL" id="CP017675">
    <property type="protein sequence ID" value="APB33354.1"/>
    <property type="molecule type" value="Genomic_DNA"/>
</dbReference>
<dbReference type="SUPFAM" id="SSF55166">
    <property type="entry name" value="Hedgehog/DD-peptidase"/>
    <property type="match status" value="1"/>
</dbReference>
<dbReference type="InterPro" id="IPR058193">
    <property type="entry name" value="VanY/YodJ_core_dom"/>
</dbReference>
<dbReference type="InterPro" id="IPR052179">
    <property type="entry name" value="DD-CPase-like"/>
</dbReference>
<keyword evidence="2" id="KW-0378">Hydrolase</keyword>
<keyword evidence="2" id="KW-0645">Protease</keyword>
<dbReference type="STRING" id="1188229.GlitD10_1034"/>
<dbReference type="InterPro" id="IPR009045">
    <property type="entry name" value="Zn_M74/Hedgehog-like"/>
</dbReference>
<dbReference type="KEGG" id="glt:GlitD10_1034"/>
<dbReference type="AlphaFoldDB" id="A0A1J0ABP2"/>
<name>A0A1J0ABP2_9CYAN</name>
<dbReference type="Gene3D" id="3.30.1380.10">
    <property type="match status" value="1"/>
</dbReference>
<gene>
    <name evidence="2" type="ORF">GlitD10_1034</name>
</gene>
<accession>A0A1J0ABP2</accession>
<dbReference type="GO" id="GO:0004180">
    <property type="term" value="F:carboxypeptidase activity"/>
    <property type="evidence" value="ECO:0007669"/>
    <property type="project" value="UniProtKB-KW"/>
</dbReference>
<keyword evidence="2" id="KW-0121">Carboxypeptidase</keyword>
<dbReference type="RefSeq" id="WP_216634858.1">
    <property type="nucleotide sequence ID" value="NZ_CP017675.1"/>
</dbReference>
<evidence type="ECO:0000313" key="3">
    <source>
        <dbReference type="Proteomes" id="UP000180235"/>
    </source>
</evidence>
<sequence>MSTPNVLNSETKYGHFPYAQVNQSQLIVMSSYGQKEYQRNVEMERSAGLALFQLMNAARDRGLWLIPISGFRTVAYQANLFNRQVQRQGSEIAAARISAPPGYSEHHTGLAIDLGDGFAAGEGIPDITERFGQTRAYEWLQKNAITYGFELSYPPNNAQGVMYEPWHWRYVGSEYARQVFAQAHNTPKG</sequence>